<dbReference type="GO" id="GO:0005975">
    <property type="term" value="P:carbohydrate metabolic process"/>
    <property type="evidence" value="ECO:0007669"/>
    <property type="project" value="InterPro"/>
</dbReference>
<dbReference type="Proteomes" id="UP000249890">
    <property type="component" value="Chromosome"/>
</dbReference>
<dbReference type="PROSITE" id="PS51257">
    <property type="entry name" value="PROKAR_LIPOPROTEIN"/>
    <property type="match status" value="1"/>
</dbReference>
<dbReference type="KEGG" id="pdh:B9T62_30375"/>
<reference evidence="3 4" key="1">
    <citation type="submission" date="2017-06" db="EMBL/GenBank/DDBJ databases">
        <title>Complete genome sequence of Paenibacillus donghaensis KCTC 13049T isolated from East Sea sediment, South Korea.</title>
        <authorList>
            <person name="Jung B.K."/>
            <person name="Hong S.-J."/>
            <person name="Shin J.-H."/>
        </authorList>
    </citation>
    <scope>NUCLEOTIDE SEQUENCE [LARGE SCALE GENOMIC DNA]</scope>
    <source>
        <strain evidence="3 4">KCTC 13049</strain>
    </source>
</reference>
<dbReference type="SUPFAM" id="SSF48208">
    <property type="entry name" value="Six-hairpin glycosidases"/>
    <property type="match status" value="1"/>
</dbReference>
<dbReference type="RefSeq" id="WP_087918654.1">
    <property type="nucleotide sequence ID" value="NZ_CP021780.1"/>
</dbReference>
<evidence type="ECO:0000313" key="4">
    <source>
        <dbReference type="Proteomes" id="UP000249890"/>
    </source>
</evidence>
<evidence type="ECO:0000313" key="3">
    <source>
        <dbReference type="EMBL" id="ASA24685.1"/>
    </source>
</evidence>
<gene>
    <name evidence="3" type="ORF">B9T62_30375</name>
</gene>
<sequence length="376" mass="41604">MRYNGKAALPLLLILILLAACSSPTPSPQAGEPTSAPVRQEQKDENNVHNEQQALMKFILAKLSGTHGIYTNLLETDQSAEVATGHEVLSESSGILMRVAVLEGDEALFAASWKQAEATFAQKQGFSYRYSPKLDKHYPLNAAVDDLRLIRALDEAGQTFGNVAYTNAAKKYSEIFYENNVMDGYMYDFYDFNYKVTNEFITLCYTSLGSLRNLSIDGELRDTLSRNMSRIVQEGYLGDTFPFYETRYNYKTGEYSSEPINTVESLLSILSLAEVGLQKPASIQFIRTQVEAGTLYGQYTREGEPANDIRSTAIYAITAMIGVEIGDPALYSSSIARMSEFQVTTPGSELMGGFGNEADGQAYSFDNLMALLAYAY</sequence>
<dbReference type="InterPro" id="IPR012341">
    <property type="entry name" value="6hp_glycosidase-like_sf"/>
</dbReference>
<feature type="chain" id="PRO_5016428316" description="Glycosyl hydrolase" evidence="2">
    <location>
        <begin position="31"/>
        <end position="376"/>
    </location>
</feature>
<evidence type="ECO:0000256" key="1">
    <source>
        <dbReference type="SAM" id="MobiDB-lite"/>
    </source>
</evidence>
<feature type="region of interest" description="Disordered" evidence="1">
    <location>
        <begin position="26"/>
        <end position="46"/>
    </location>
</feature>
<keyword evidence="2" id="KW-0732">Signal</keyword>
<proteinExistence type="predicted"/>
<keyword evidence="4" id="KW-1185">Reference proteome</keyword>
<dbReference type="Gene3D" id="1.50.10.10">
    <property type="match status" value="1"/>
</dbReference>
<name>A0A2Z2KKC5_9BACL</name>
<feature type="signal peptide" evidence="2">
    <location>
        <begin position="1"/>
        <end position="30"/>
    </location>
</feature>
<dbReference type="OrthoDB" id="1779554at2"/>
<accession>A0A2Z2KKC5</accession>
<dbReference type="InterPro" id="IPR008928">
    <property type="entry name" value="6-hairpin_glycosidase_sf"/>
</dbReference>
<evidence type="ECO:0000256" key="2">
    <source>
        <dbReference type="SAM" id="SignalP"/>
    </source>
</evidence>
<protein>
    <recommendedName>
        <fullName evidence="5">Glycosyl hydrolase</fullName>
    </recommendedName>
</protein>
<evidence type="ECO:0008006" key="5">
    <source>
        <dbReference type="Google" id="ProtNLM"/>
    </source>
</evidence>
<organism evidence="3 4">
    <name type="scientific">Paenibacillus donghaensis</name>
    <dbReference type="NCBI Taxonomy" id="414771"/>
    <lineage>
        <taxon>Bacteria</taxon>
        <taxon>Bacillati</taxon>
        <taxon>Bacillota</taxon>
        <taxon>Bacilli</taxon>
        <taxon>Bacillales</taxon>
        <taxon>Paenibacillaceae</taxon>
        <taxon>Paenibacillus</taxon>
    </lineage>
</organism>
<dbReference type="AlphaFoldDB" id="A0A2Z2KKC5"/>
<dbReference type="EMBL" id="CP021780">
    <property type="protein sequence ID" value="ASA24685.1"/>
    <property type="molecule type" value="Genomic_DNA"/>
</dbReference>